<proteinExistence type="predicted"/>
<dbReference type="AlphaFoldDB" id="A0A8S3TAA0"/>
<name>A0A8S3TAA0_MYTED</name>
<reference evidence="2" key="1">
    <citation type="submission" date="2021-03" db="EMBL/GenBank/DDBJ databases">
        <authorList>
            <person name="Bekaert M."/>
        </authorList>
    </citation>
    <scope>NUCLEOTIDE SEQUENCE</scope>
</reference>
<evidence type="ECO:0000256" key="1">
    <source>
        <dbReference type="SAM" id="MobiDB-lite"/>
    </source>
</evidence>
<comment type="caution">
    <text evidence="2">The sequence shown here is derived from an EMBL/GenBank/DDBJ whole genome shotgun (WGS) entry which is preliminary data.</text>
</comment>
<evidence type="ECO:0000313" key="2">
    <source>
        <dbReference type="EMBL" id="CAG2230794.1"/>
    </source>
</evidence>
<dbReference type="EMBL" id="CAJPWZ010002105">
    <property type="protein sequence ID" value="CAG2230794.1"/>
    <property type="molecule type" value="Genomic_DNA"/>
</dbReference>
<gene>
    <name evidence="2" type="ORF">MEDL_43614</name>
</gene>
<evidence type="ECO:0000313" key="3">
    <source>
        <dbReference type="Proteomes" id="UP000683360"/>
    </source>
</evidence>
<sequence length="152" mass="17035">MASKSKPDHKPTVTPAMASMPVSTRQTINQQCHPSQYQTMNQQCHPSQYLTINQQLPLQWHPSKSVPDHEQAMASNLTRLQTTEQSTHEYTHPFHQQLCLIVTHNSAASLQTQSAKQSTQNSMITKCKGLDLREQQFLLSAKQGCASATVHN</sequence>
<protein>
    <submittedName>
        <fullName evidence="2">Uncharacterized protein</fullName>
    </submittedName>
</protein>
<accession>A0A8S3TAA0</accession>
<keyword evidence="3" id="KW-1185">Reference proteome</keyword>
<dbReference type="Proteomes" id="UP000683360">
    <property type="component" value="Unassembled WGS sequence"/>
</dbReference>
<organism evidence="2 3">
    <name type="scientific">Mytilus edulis</name>
    <name type="common">Blue mussel</name>
    <dbReference type="NCBI Taxonomy" id="6550"/>
    <lineage>
        <taxon>Eukaryota</taxon>
        <taxon>Metazoa</taxon>
        <taxon>Spiralia</taxon>
        <taxon>Lophotrochozoa</taxon>
        <taxon>Mollusca</taxon>
        <taxon>Bivalvia</taxon>
        <taxon>Autobranchia</taxon>
        <taxon>Pteriomorphia</taxon>
        <taxon>Mytilida</taxon>
        <taxon>Mytiloidea</taxon>
        <taxon>Mytilidae</taxon>
        <taxon>Mytilinae</taxon>
        <taxon>Mytilus</taxon>
    </lineage>
</organism>
<feature type="region of interest" description="Disordered" evidence="1">
    <location>
        <begin position="1"/>
        <end position="26"/>
    </location>
</feature>
<feature type="compositionally biased region" description="Basic and acidic residues" evidence="1">
    <location>
        <begin position="1"/>
        <end position="11"/>
    </location>
</feature>